<reference evidence="1" key="1">
    <citation type="submission" date="2020-02" db="EMBL/GenBank/DDBJ databases">
        <authorList>
            <person name="Scholz U."/>
            <person name="Mascher M."/>
            <person name="Fiebig A."/>
        </authorList>
    </citation>
    <scope>NUCLEOTIDE SEQUENCE</scope>
</reference>
<sequence>MISASFSRVYDHSLPHSQLATSDVEGEWRTPSSATFPKDTSVISSVVWHVWTKPSCHTSVSSCPRGKLNLGNDLFPTFNDLRHKNVVDRILIFLLFPSLATT</sequence>
<protein>
    <submittedName>
        <fullName evidence="1">Uncharacterized protein</fullName>
    </submittedName>
</protein>
<dbReference type="Proteomes" id="UP000663760">
    <property type="component" value="Chromosome 14"/>
</dbReference>
<evidence type="ECO:0000313" key="2">
    <source>
        <dbReference type="Proteomes" id="UP000663760"/>
    </source>
</evidence>
<keyword evidence="2" id="KW-1185">Reference proteome</keyword>
<gene>
    <name evidence="1" type="ORF">SI8410_14018310</name>
</gene>
<dbReference type="AlphaFoldDB" id="A0A7I8LCU6"/>
<proteinExistence type="predicted"/>
<name>A0A7I8LCU6_SPIIN</name>
<accession>A0A7I8LCU6</accession>
<organism evidence="1 2">
    <name type="scientific">Spirodela intermedia</name>
    <name type="common">Intermediate duckweed</name>
    <dbReference type="NCBI Taxonomy" id="51605"/>
    <lineage>
        <taxon>Eukaryota</taxon>
        <taxon>Viridiplantae</taxon>
        <taxon>Streptophyta</taxon>
        <taxon>Embryophyta</taxon>
        <taxon>Tracheophyta</taxon>
        <taxon>Spermatophyta</taxon>
        <taxon>Magnoliopsida</taxon>
        <taxon>Liliopsida</taxon>
        <taxon>Araceae</taxon>
        <taxon>Lemnoideae</taxon>
        <taxon>Spirodela</taxon>
    </lineage>
</organism>
<dbReference type="EMBL" id="LR746277">
    <property type="protein sequence ID" value="CAA7407632.1"/>
    <property type="molecule type" value="Genomic_DNA"/>
</dbReference>
<evidence type="ECO:0000313" key="1">
    <source>
        <dbReference type="EMBL" id="CAA7407632.1"/>
    </source>
</evidence>